<sequence>MAVVFSAQGEISYWKNISVILLIGIETRRQNRQIKEVLSSYPNGISIEELKIRMGIPGMTKLFIEAIVSISEVQLLYIGDDNFCVRLIPSTTSTVKKKKQRDADHSEMPVLFSSDSFGDDVETFVLSSRGSRLISRSRSREDLAHRLQRHGPMFFMSLTENEILQLVELLITKLKWLKESPSEAFPFSLTQSVRLTRSTLLVKELLIDGTWRKNLEIRFSKALFSKPDKLED</sequence>
<protein>
    <submittedName>
        <fullName evidence="1">OST-HTH associated domain protein</fullName>
    </submittedName>
</protein>
<dbReference type="EnsemblPlants" id="KEH19002">
    <property type="protein sequence ID" value="KEH19002"/>
    <property type="gene ID" value="MTR_8g033130"/>
</dbReference>
<proteinExistence type="predicted"/>
<reference evidence="2" key="3">
    <citation type="submission" date="2015-04" db="UniProtKB">
        <authorList>
            <consortium name="EnsemblPlants"/>
        </authorList>
    </citation>
    <scope>IDENTIFICATION</scope>
    <source>
        <strain evidence="2">cv. Jemalong A17</strain>
    </source>
</reference>
<evidence type="ECO:0000313" key="3">
    <source>
        <dbReference type="Proteomes" id="UP000002051"/>
    </source>
</evidence>
<evidence type="ECO:0000313" key="2">
    <source>
        <dbReference type="EnsemblPlants" id="KEH19002"/>
    </source>
</evidence>
<dbReference type="AlphaFoldDB" id="A0A072TNM0"/>
<dbReference type="OrthoDB" id="1735570at2759"/>
<keyword evidence="3" id="KW-1185">Reference proteome</keyword>
<accession>A0A072TNM0</accession>
<evidence type="ECO:0000313" key="1">
    <source>
        <dbReference type="EMBL" id="KEH19002.1"/>
    </source>
</evidence>
<name>A0A072TNM0_MEDTR</name>
<dbReference type="HOGENOM" id="CLU_1196435_0_0_1"/>
<reference evidence="1 3" key="1">
    <citation type="journal article" date="2011" name="Nature">
        <title>The Medicago genome provides insight into the evolution of rhizobial symbioses.</title>
        <authorList>
            <person name="Young N.D."/>
            <person name="Debelle F."/>
            <person name="Oldroyd G.E."/>
            <person name="Geurts R."/>
            <person name="Cannon S.B."/>
            <person name="Udvardi M.K."/>
            <person name="Benedito V.A."/>
            <person name="Mayer K.F."/>
            <person name="Gouzy J."/>
            <person name="Schoof H."/>
            <person name="Van de Peer Y."/>
            <person name="Proost S."/>
            <person name="Cook D.R."/>
            <person name="Meyers B.C."/>
            <person name="Spannagl M."/>
            <person name="Cheung F."/>
            <person name="De Mita S."/>
            <person name="Krishnakumar V."/>
            <person name="Gundlach H."/>
            <person name="Zhou S."/>
            <person name="Mudge J."/>
            <person name="Bharti A.K."/>
            <person name="Murray J.D."/>
            <person name="Naoumkina M.A."/>
            <person name="Rosen B."/>
            <person name="Silverstein K.A."/>
            <person name="Tang H."/>
            <person name="Rombauts S."/>
            <person name="Zhao P.X."/>
            <person name="Zhou P."/>
            <person name="Barbe V."/>
            <person name="Bardou P."/>
            <person name="Bechner M."/>
            <person name="Bellec A."/>
            <person name="Berger A."/>
            <person name="Berges H."/>
            <person name="Bidwell S."/>
            <person name="Bisseling T."/>
            <person name="Choisne N."/>
            <person name="Couloux A."/>
            <person name="Denny R."/>
            <person name="Deshpande S."/>
            <person name="Dai X."/>
            <person name="Doyle J.J."/>
            <person name="Dudez A.M."/>
            <person name="Farmer A.D."/>
            <person name="Fouteau S."/>
            <person name="Franken C."/>
            <person name="Gibelin C."/>
            <person name="Gish J."/>
            <person name="Goldstein S."/>
            <person name="Gonzalez A.J."/>
            <person name="Green P.J."/>
            <person name="Hallab A."/>
            <person name="Hartog M."/>
            <person name="Hua A."/>
            <person name="Humphray S.J."/>
            <person name="Jeong D.H."/>
            <person name="Jing Y."/>
            <person name="Jocker A."/>
            <person name="Kenton S.M."/>
            <person name="Kim D.J."/>
            <person name="Klee K."/>
            <person name="Lai H."/>
            <person name="Lang C."/>
            <person name="Lin S."/>
            <person name="Macmil S.L."/>
            <person name="Magdelenat G."/>
            <person name="Matthews L."/>
            <person name="McCorrison J."/>
            <person name="Monaghan E.L."/>
            <person name="Mun J.H."/>
            <person name="Najar F.Z."/>
            <person name="Nicholson C."/>
            <person name="Noirot C."/>
            <person name="O'Bleness M."/>
            <person name="Paule C.R."/>
            <person name="Poulain J."/>
            <person name="Prion F."/>
            <person name="Qin B."/>
            <person name="Qu C."/>
            <person name="Retzel E.F."/>
            <person name="Riddle C."/>
            <person name="Sallet E."/>
            <person name="Samain S."/>
            <person name="Samson N."/>
            <person name="Sanders I."/>
            <person name="Saurat O."/>
            <person name="Scarpelli C."/>
            <person name="Schiex T."/>
            <person name="Segurens B."/>
            <person name="Severin A.J."/>
            <person name="Sherrier D.J."/>
            <person name="Shi R."/>
            <person name="Sims S."/>
            <person name="Singer S.R."/>
            <person name="Sinharoy S."/>
            <person name="Sterck L."/>
            <person name="Viollet A."/>
            <person name="Wang B.B."/>
            <person name="Wang K."/>
            <person name="Wang M."/>
            <person name="Wang X."/>
            <person name="Warfsmann J."/>
            <person name="Weissenbach J."/>
            <person name="White D.D."/>
            <person name="White J.D."/>
            <person name="Wiley G.B."/>
            <person name="Wincker P."/>
            <person name="Xing Y."/>
            <person name="Yang L."/>
            <person name="Yao Z."/>
            <person name="Ying F."/>
            <person name="Zhai J."/>
            <person name="Zhou L."/>
            <person name="Zuber A."/>
            <person name="Denarie J."/>
            <person name="Dixon R.A."/>
            <person name="May G.D."/>
            <person name="Schwartz D.C."/>
            <person name="Rogers J."/>
            <person name="Quetier F."/>
            <person name="Town C.D."/>
            <person name="Roe B.A."/>
        </authorList>
    </citation>
    <scope>NUCLEOTIDE SEQUENCE [LARGE SCALE GENOMIC DNA]</scope>
    <source>
        <strain evidence="1">A17</strain>
        <strain evidence="2 3">cv. Jemalong A17</strain>
    </source>
</reference>
<dbReference type="EMBL" id="CM001224">
    <property type="protein sequence ID" value="KEH19002.1"/>
    <property type="molecule type" value="Genomic_DNA"/>
</dbReference>
<dbReference type="STRING" id="3880.A0A072TNM0"/>
<dbReference type="Proteomes" id="UP000002051">
    <property type="component" value="Chromosome 8"/>
</dbReference>
<gene>
    <name evidence="1" type="ordered locus">MTR_8g033130</name>
</gene>
<organism evidence="1 3">
    <name type="scientific">Medicago truncatula</name>
    <name type="common">Barrel medic</name>
    <name type="synonym">Medicago tribuloides</name>
    <dbReference type="NCBI Taxonomy" id="3880"/>
    <lineage>
        <taxon>Eukaryota</taxon>
        <taxon>Viridiplantae</taxon>
        <taxon>Streptophyta</taxon>
        <taxon>Embryophyta</taxon>
        <taxon>Tracheophyta</taxon>
        <taxon>Spermatophyta</taxon>
        <taxon>Magnoliopsida</taxon>
        <taxon>eudicotyledons</taxon>
        <taxon>Gunneridae</taxon>
        <taxon>Pentapetalae</taxon>
        <taxon>rosids</taxon>
        <taxon>fabids</taxon>
        <taxon>Fabales</taxon>
        <taxon>Fabaceae</taxon>
        <taxon>Papilionoideae</taxon>
        <taxon>50 kb inversion clade</taxon>
        <taxon>NPAAA clade</taxon>
        <taxon>Hologalegina</taxon>
        <taxon>IRL clade</taxon>
        <taxon>Trifolieae</taxon>
        <taxon>Medicago</taxon>
    </lineage>
</organism>
<reference evidence="1 3" key="2">
    <citation type="journal article" date="2014" name="BMC Genomics">
        <title>An improved genome release (version Mt4.0) for the model legume Medicago truncatula.</title>
        <authorList>
            <person name="Tang H."/>
            <person name="Krishnakumar V."/>
            <person name="Bidwell S."/>
            <person name="Rosen B."/>
            <person name="Chan A."/>
            <person name="Zhou S."/>
            <person name="Gentzbittel L."/>
            <person name="Childs K.L."/>
            <person name="Yandell M."/>
            <person name="Gundlach H."/>
            <person name="Mayer K.F."/>
            <person name="Schwartz D.C."/>
            <person name="Town C.D."/>
        </authorList>
    </citation>
    <scope>GENOME REANNOTATION</scope>
    <source>
        <strain evidence="1">A17</strain>
        <strain evidence="2 3">cv. Jemalong A17</strain>
    </source>
</reference>